<comment type="caution">
    <text evidence="2">The sequence shown here is derived from an EMBL/GenBank/DDBJ whole genome shotgun (WGS) entry which is preliminary data.</text>
</comment>
<name>A0AAN7GQR5_9MYRT</name>
<sequence>MSRPSTFWTTCPYCYYQHEYPTMYENCCLRCQECRRAFHGVSITSPPPQVRGKDAYQFCWGAFPLGFVVTKREPKGVSKTPKTTDKSSSLQKPKKPAGRGLGTMRAASPVGGSNGPKKRGCPRKYA</sequence>
<organism evidence="2 3">
    <name type="scientific">Trapa incisa</name>
    <dbReference type="NCBI Taxonomy" id="236973"/>
    <lineage>
        <taxon>Eukaryota</taxon>
        <taxon>Viridiplantae</taxon>
        <taxon>Streptophyta</taxon>
        <taxon>Embryophyta</taxon>
        <taxon>Tracheophyta</taxon>
        <taxon>Spermatophyta</taxon>
        <taxon>Magnoliopsida</taxon>
        <taxon>eudicotyledons</taxon>
        <taxon>Gunneridae</taxon>
        <taxon>Pentapetalae</taxon>
        <taxon>rosids</taxon>
        <taxon>malvids</taxon>
        <taxon>Myrtales</taxon>
        <taxon>Lythraceae</taxon>
        <taxon>Trapa</taxon>
    </lineage>
</organism>
<dbReference type="AlphaFoldDB" id="A0AAN7GQR5"/>
<dbReference type="PANTHER" id="PTHR45496">
    <property type="entry name" value="CHAPERONE DNAJ-DOMAIN SUPERFAMILY PROTEIN"/>
    <property type="match status" value="1"/>
</dbReference>
<reference evidence="2 3" key="1">
    <citation type="journal article" date="2023" name="Hortic Res">
        <title>Pangenome of water caltrop reveals structural variations and asymmetric subgenome divergence after allopolyploidization.</title>
        <authorList>
            <person name="Zhang X."/>
            <person name="Chen Y."/>
            <person name="Wang L."/>
            <person name="Yuan Y."/>
            <person name="Fang M."/>
            <person name="Shi L."/>
            <person name="Lu R."/>
            <person name="Comes H.P."/>
            <person name="Ma Y."/>
            <person name="Chen Y."/>
            <person name="Huang G."/>
            <person name="Zhou Y."/>
            <person name="Zheng Z."/>
            <person name="Qiu Y."/>
        </authorList>
    </citation>
    <scope>NUCLEOTIDE SEQUENCE [LARGE SCALE GENOMIC DNA]</scope>
    <source>
        <tissue evidence="2">Roots</tissue>
    </source>
</reference>
<proteinExistence type="predicted"/>
<evidence type="ECO:0000313" key="3">
    <source>
        <dbReference type="Proteomes" id="UP001345219"/>
    </source>
</evidence>
<protein>
    <submittedName>
        <fullName evidence="2">Uncharacterized protein</fullName>
    </submittedName>
</protein>
<dbReference type="Proteomes" id="UP001345219">
    <property type="component" value="Chromosome 9"/>
</dbReference>
<dbReference type="EMBL" id="JAXIOK010000022">
    <property type="protein sequence ID" value="KAK4745083.1"/>
    <property type="molecule type" value="Genomic_DNA"/>
</dbReference>
<accession>A0AAN7GQR5</accession>
<dbReference type="PANTHER" id="PTHR45496:SF12">
    <property type="entry name" value="J DOMAIN-CONTAINING PROTEIN"/>
    <property type="match status" value="1"/>
</dbReference>
<evidence type="ECO:0000256" key="1">
    <source>
        <dbReference type="SAM" id="MobiDB-lite"/>
    </source>
</evidence>
<dbReference type="InterPro" id="IPR053052">
    <property type="entry name" value="Imprinting_Balance_Reg"/>
</dbReference>
<keyword evidence="3" id="KW-1185">Reference proteome</keyword>
<gene>
    <name evidence="2" type="ORF">SAY87_011395</name>
</gene>
<evidence type="ECO:0000313" key="2">
    <source>
        <dbReference type="EMBL" id="KAK4745083.1"/>
    </source>
</evidence>
<feature type="region of interest" description="Disordered" evidence="1">
    <location>
        <begin position="74"/>
        <end position="126"/>
    </location>
</feature>
<feature type="compositionally biased region" description="Low complexity" evidence="1">
    <location>
        <begin position="78"/>
        <end position="89"/>
    </location>
</feature>
<feature type="compositionally biased region" description="Basic residues" evidence="1">
    <location>
        <begin position="116"/>
        <end position="126"/>
    </location>
</feature>